<dbReference type="Pfam" id="PF13529">
    <property type="entry name" value="Peptidase_C39_2"/>
    <property type="match status" value="1"/>
</dbReference>
<keyword evidence="1" id="KW-1133">Transmembrane helix</keyword>
<keyword evidence="4" id="KW-1185">Reference proteome</keyword>
<protein>
    <recommendedName>
        <fullName evidence="2">Peptidase C39-like domain-containing protein</fullName>
    </recommendedName>
</protein>
<dbReference type="AlphaFoldDB" id="A0A544QX33"/>
<dbReference type="Proteomes" id="UP000317863">
    <property type="component" value="Unassembled WGS sequence"/>
</dbReference>
<evidence type="ECO:0000256" key="1">
    <source>
        <dbReference type="SAM" id="Phobius"/>
    </source>
</evidence>
<proteinExistence type="predicted"/>
<evidence type="ECO:0000259" key="2">
    <source>
        <dbReference type="Pfam" id="PF13529"/>
    </source>
</evidence>
<keyword evidence="1" id="KW-0812">Transmembrane</keyword>
<organism evidence="3 4">
    <name type="scientific">Peptacetobacter hominis</name>
    <dbReference type="NCBI Taxonomy" id="2743610"/>
    <lineage>
        <taxon>Bacteria</taxon>
        <taxon>Bacillati</taxon>
        <taxon>Bacillota</taxon>
        <taxon>Clostridia</taxon>
        <taxon>Peptostreptococcales</taxon>
        <taxon>Peptostreptococcaceae</taxon>
        <taxon>Peptacetobacter</taxon>
    </lineage>
</organism>
<feature type="transmembrane region" description="Helical" evidence="1">
    <location>
        <begin position="12"/>
        <end position="28"/>
    </location>
</feature>
<sequence length="290" mass="32273">MHKKRKLKKEIKVAIGIGIVIMSVFAIINTSNKKYHEEVNSDISVSEEEGIAQIPSSVHDEDTIKYLKEFQKRAESDKKYNAVIKSASVYPKDALKLLYNNSETLDFVLSYGEMNIPSIFIRIDEKCGDGNIPALLQWDEKWGYSEYGDGIIAVNGCGPTAVSMVAAGLTGKESITPIKVAKYSDSMGYHESAGTNWNLMSEGVKKFGIKGWKIDNTEKDLKAELEAGHPIICSMGPGVFTREGHFIVIAGIKDGKFVIHDPNSIKNTEKLWDYSEFGDQIKSCWAYSKK</sequence>
<name>A0A544QX33_9FIRM</name>
<accession>A0A544QX33</accession>
<dbReference type="OrthoDB" id="3186156at2"/>
<evidence type="ECO:0000313" key="3">
    <source>
        <dbReference type="EMBL" id="TQQ85215.1"/>
    </source>
</evidence>
<dbReference type="InterPro" id="IPR039564">
    <property type="entry name" value="Peptidase_C39-like"/>
</dbReference>
<dbReference type="EMBL" id="SGJB01000003">
    <property type="protein sequence ID" value="TQQ85215.1"/>
    <property type="molecule type" value="Genomic_DNA"/>
</dbReference>
<dbReference type="RefSeq" id="WP_142535272.1">
    <property type="nucleotide sequence ID" value="NZ_SGJB01000003.1"/>
</dbReference>
<feature type="domain" description="Peptidase C39-like" evidence="2">
    <location>
        <begin position="131"/>
        <end position="263"/>
    </location>
</feature>
<comment type="caution">
    <text evidence="3">The sequence shown here is derived from an EMBL/GenBank/DDBJ whole genome shotgun (WGS) entry which is preliminary data.</text>
</comment>
<evidence type="ECO:0000313" key="4">
    <source>
        <dbReference type="Proteomes" id="UP000317863"/>
    </source>
</evidence>
<reference evidence="3 4" key="1">
    <citation type="submission" date="2019-02" db="EMBL/GenBank/DDBJ databases">
        <title>Peptostreptococcaceae bacterium ZHW00191 nov., a new bacterium isolated from the human gut.</title>
        <authorList>
            <person name="Zhou H.-W."/>
            <person name="Chen X.-J."/>
        </authorList>
    </citation>
    <scope>NUCLEOTIDE SEQUENCE [LARGE SCALE GENOMIC DNA]</scope>
    <source>
        <strain evidence="3 4">ZHW00191</strain>
    </source>
</reference>
<gene>
    <name evidence="3" type="ORF">EXD82_02100</name>
</gene>
<dbReference type="Gene3D" id="3.90.70.10">
    <property type="entry name" value="Cysteine proteinases"/>
    <property type="match status" value="1"/>
</dbReference>
<keyword evidence="1" id="KW-0472">Membrane</keyword>